<dbReference type="NCBIfam" id="TIGR03534">
    <property type="entry name" value="RF_mod_PrmC"/>
    <property type="match status" value="1"/>
</dbReference>
<protein>
    <recommendedName>
        <fullName evidence="5">Release factor glutamine methyltransferase</fullName>
        <shortName evidence="5">RF MTase</shortName>
        <ecNumber evidence="5">2.1.1.297</ecNumber>
    </recommendedName>
    <alternativeName>
        <fullName evidence="5">N5-glutamine methyltransferase PrmC</fullName>
    </alternativeName>
    <alternativeName>
        <fullName evidence="5">Protein-(glutamine-N5) MTase PrmC</fullName>
    </alternativeName>
    <alternativeName>
        <fullName evidence="5">Protein-glutamine N-methyltransferase PrmC</fullName>
    </alternativeName>
</protein>
<sequence>MNNSSSKRLDQLQQWAVRELSGVSDEPRLEARILLAHASGLGNTTLIAFPEREVSETQARSFQALVRRRAQGEPVAYLTEGRAFWTLNLKVGPATLIPRPETERLVELAVEKLPREGVRALDMGTGSGAIALALASERPAWTVLASEINPDTLAMARENARNLGLTIELIQSDWFEAIQERELDLIVSNPPYIPDNDPHLGQGDLRFEPSGALAAGADGLRDIRRLVEDSPHHLRSGGFLMLEHGFDQDQAVRELLEGAGFCRIETHKDLAGHPRITTACLYK</sequence>
<comment type="caution">
    <text evidence="8">The sequence shown here is derived from an EMBL/GenBank/DDBJ whole genome shotgun (WGS) entry which is preliminary data.</text>
</comment>
<dbReference type="PANTHER" id="PTHR18895">
    <property type="entry name" value="HEMK METHYLTRANSFERASE"/>
    <property type="match status" value="1"/>
</dbReference>
<evidence type="ECO:0000259" key="7">
    <source>
        <dbReference type="Pfam" id="PF17827"/>
    </source>
</evidence>
<dbReference type="GO" id="GO:0102559">
    <property type="term" value="F:peptide chain release factor N(5)-glutamine methyltransferase activity"/>
    <property type="evidence" value="ECO:0007669"/>
    <property type="project" value="UniProtKB-EC"/>
</dbReference>
<gene>
    <name evidence="5" type="primary">prmC</name>
    <name evidence="8" type="ORF">J2T60_001333</name>
</gene>
<feature type="binding site" evidence="5">
    <location>
        <begin position="124"/>
        <end position="128"/>
    </location>
    <ligand>
        <name>S-adenosyl-L-methionine</name>
        <dbReference type="ChEBI" id="CHEBI:59789"/>
    </ligand>
</feature>
<evidence type="ECO:0000256" key="5">
    <source>
        <dbReference type="HAMAP-Rule" id="MF_02126"/>
    </source>
</evidence>
<name>A0ABT1GAN1_9GAMM</name>
<feature type="binding site" evidence="5">
    <location>
        <position position="147"/>
    </location>
    <ligand>
        <name>S-adenosyl-L-methionine</name>
        <dbReference type="ChEBI" id="CHEBI:59789"/>
    </ligand>
</feature>
<organism evidence="8 9">
    <name type="scientific">Natronospira proteinivora</name>
    <dbReference type="NCBI Taxonomy" id="1807133"/>
    <lineage>
        <taxon>Bacteria</taxon>
        <taxon>Pseudomonadati</taxon>
        <taxon>Pseudomonadota</taxon>
        <taxon>Gammaproteobacteria</taxon>
        <taxon>Natronospirales</taxon>
        <taxon>Natronospiraceae</taxon>
        <taxon>Natronospira</taxon>
    </lineage>
</organism>
<comment type="catalytic activity">
    <reaction evidence="4 5">
        <text>L-glutaminyl-[peptide chain release factor] + S-adenosyl-L-methionine = N(5)-methyl-L-glutaminyl-[peptide chain release factor] + S-adenosyl-L-homocysteine + H(+)</text>
        <dbReference type="Rhea" id="RHEA:42896"/>
        <dbReference type="Rhea" id="RHEA-COMP:10271"/>
        <dbReference type="Rhea" id="RHEA-COMP:10272"/>
        <dbReference type="ChEBI" id="CHEBI:15378"/>
        <dbReference type="ChEBI" id="CHEBI:30011"/>
        <dbReference type="ChEBI" id="CHEBI:57856"/>
        <dbReference type="ChEBI" id="CHEBI:59789"/>
        <dbReference type="ChEBI" id="CHEBI:61891"/>
        <dbReference type="EC" id="2.1.1.297"/>
    </reaction>
</comment>
<evidence type="ECO:0000259" key="6">
    <source>
        <dbReference type="Pfam" id="PF05175"/>
    </source>
</evidence>
<dbReference type="EC" id="2.1.1.297" evidence="5"/>
<feature type="domain" description="Release factor glutamine methyltransferase N-terminal" evidence="7">
    <location>
        <begin position="11"/>
        <end position="79"/>
    </location>
</feature>
<evidence type="ECO:0000313" key="9">
    <source>
        <dbReference type="Proteomes" id="UP001523550"/>
    </source>
</evidence>
<dbReference type="PROSITE" id="PS00092">
    <property type="entry name" value="N6_MTASE"/>
    <property type="match status" value="1"/>
</dbReference>
<dbReference type="HAMAP" id="MF_02126">
    <property type="entry name" value="RF_methyltr_PrmC"/>
    <property type="match status" value="1"/>
</dbReference>
<evidence type="ECO:0000313" key="8">
    <source>
        <dbReference type="EMBL" id="MCP1727368.1"/>
    </source>
</evidence>
<evidence type="ECO:0000256" key="4">
    <source>
        <dbReference type="ARBA" id="ARBA00048391"/>
    </source>
</evidence>
<dbReference type="GO" id="GO:0032259">
    <property type="term" value="P:methylation"/>
    <property type="evidence" value="ECO:0007669"/>
    <property type="project" value="UniProtKB-KW"/>
</dbReference>
<dbReference type="Gene3D" id="3.40.50.150">
    <property type="entry name" value="Vaccinia Virus protein VP39"/>
    <property type="match status" value="1"/>
</dbReference>
<dbReference type="Pfam" id="PF17827">
    <property type="entry name" value="PrmC_N"/>
    <property type="match status" value="1"/>
</dbReference>
<keyword evidence="2 5" id="KW-0808">Transferase</keyword>
<evidence type="ECO:0000256" key="3">
    <source>
        <dbReference type="ARBA" id="ARBA00022691"/>
    </source>
</evidence>
<keyword evidence="9" id="KW-1185">Reference proteome</keyword>
<dbReference type="InterPro" id="IPR040758">
    <property type="entry name" value="PrmC_N"/>
</dbReference>
<dbReference type="InterPro" id="IPR004556">
    <property type="entry name" value="HemK-like"/>
</dbReference>
<comment type="function">
    <text evidence="5">Methylates the class 1 translation termination release factors RF1/PrfA and RF2/PrfB on the glutamine residue of the universally conserved GGQ motif.</text>
</comment>
<dbReference type="Proteomes" id="UP001523550">
    <property type="component" value="Unassembled WGS sequence"/>
</dbReference>
<comment type="similarity">
    <text evidence="5">Belongs to the protein N5-glutamine methyltransferase family. PrmC subfamily.</text>
</comment>
<proteinExistence type="inferred from homology"/>
<dbReference type="PANTHER" id="PTHR18895:SF74">
    <property type="entry name" value="MTRF1L RELEASE FACTOR GLUTAMINE METHYLTRANSFERASE"/>
    <property type="match status" value="1"/>
</dbReference>
<dbReference type="EMBL" id="JALJYF010000001">
    <property type="protein sequence ID" value="MCP1727368.1"/>
    <property type="molecule type" value="Genomic_DNA"/>
</dbReference>
<dbReference type="CDD" id="cd02440">
    <property type="entry name" value="AdoMet_MTases"/>
    <property type="match status" value="1"/>
</dbReference>
<feature type="binding site" evidence="5">
    <location>
        <position position="189"/>
    </location>
    <ligand>
        <name>S-adenosyl-L-methionine</name>
        <dbReference type="ChEBI" id="CHEBI:59789"/>
    </ligand>
</feature>
<dbReference type="NCBIfam" id="TIGR00536">
    <property type="entry name" value="hemK_fam"/>
    <property type="match status" value="1"/>
</dbReference>
<feature type="binding site" evidence="5">
    <location>
        <position position="174"/>
    </location>
    <ligand>
        <name>S-adenosyl-L-methionine</name>
        <dbReference type="ChEBI" id="CHEBI:59789"/>
    </ligand>
</feature>
<dbReference type="InterPro" id="IPR002052">
    <property type="entry name" value="DNA_methylase_N6_adenine_CS"/>
</dbReference>
<evidence type="ECO:0000256" key="1">
    <source>
        <dbReference type="ARBA" id="ARBA00022603"/>
    </source>
</evidence>
<dbReference type="RefSeq" id="WP_253447176.1">
    <property type="nucleotide sequence ID" value="NZ_JALJYF010000001.1"/>
</dbReference>
<reference evidence="8 9" key="1">
    <citation type="submission" date="2022-03" db="EMBL/GenBank/DDBJ databases">
        <title>Genomic Encyclopedia of Type Strains, Phase III (KMG-III): the genomes of soil and plant-associated and newly described type strains.</title>
        <authorList>
            <person name="Whitman W."/>
        </authorList>
    </citation>
    <scope>NUCLEOTIDE SEQUENCE [LARGE SCALE GENOMIC DNA]</scope>
    <source>
        <strain evidence="8 9">BSker1</strain>
    </source>
</reference>
<keyword evidence="1 5" id="KW-0489">Methyltransferase</keyword>
<dbReference type="SUPFAM" id="SSF53335">
    <property type="entry name" value="S-adenosyl-L-methionine-dependent methyltransferases"/>
    <property type="match status" value="1"/>
</dbReference>
<accession>A0ABT1GAN1</accession>
<feature type="binding site" evidence="5">
    <location>
        <begin position="189"/>
        <end position="192"/>
    </location>
    <ligand>
        <name>substrate</name>
    </ligand>
</feature>
<dbReference type="InterPro" id="IPR029063">
    <property type="entry name" value="SAM-dependent_MTases_sf"/>
</dbReference>
<dbReference type="Pfam" id="PF05175">
    <property type="entry name" value="MTS"/>
    <property type="match status" value="1"/>
</dbReference>
<dbReference type="InterPro" id="IPR007848">
    <property type="entry name" value="Small_mtfrase_dom"/>
</dbReference>
<dbReference type="Gene3D" id="1.10.8.10">
    <property type="entry name" value="DNA helicase RuvA subunit, C-terminal domain"/>
    <property type="match status" value="1"/>
</dbReference>
<dbReference type="InterPro" id="IPR050320">
    <property type="entry name" value="N5-glutamine_MTase"/>
</dbReference>
<feature type="domain" description="Methyltransferase small" evidence="6">
    <location>
        <begin position="108"/>
        <end position="193"/>
    </location>
</feature>
<keyword evidence="3 5" id="KW-0949">S-adenosyl-L-methionine</keyword>
<evidence type="ECO:0000256" key="2">
    <source>
        <dbReference type="ARBA" id="ARBA00022679"/>
    </source>
</evidence>
<dbReference type="InterPro" id="IPR019874">
    <property type="entry name" value="RF_methyltr_PrmC"/>
</dbReference>